<feature type="transmembrane region" description="Helical" evidence="3">
    <location>
        <begin position="144"/>
        <end position="163"/>
    </location>
</feature>
<feature type="transmembrane region" description="Helical" evidence="3">
    <location>
        <begin position="70"/>
        <end position="88"/>
    </location>
</feature>
<keyword evidence="3" id="KW-0812">Transmembrane</keyword>
<evidence type="ECO:0000256" key="2">
    <source>
        <dbReference type="RuleBase" id="RU003793"/>
    </source>
</evidence>
<comment type="caution">
    <text evidence="5">The sequence shown here is derived from an EMBL/GenBank/DDBJ whole genome shotgun (WGS) entry which is preliminary data.</text>
</comment>
<feature type="transmembrane region" description="Helical" evidence="3">
    <location>
        <begin position="94"/>
        <end position="112"/>
    </location>
</feature>
<dbReference type="PANTHER" id="PTHR30487">
    <property type="entry name" value="TYPE 4 PREPILIN-LIKE PROTEINS LEADER PEPTIDE-PROCESSING ENZYME"/>
    <property type="match status" value="1"/>
</dbReference>
<keyword evidence="6" id="KW-1185">Reference proteome</keyword>
<comment type="similarity">
    <text evidence="1 2">Belongs to the peptidase A24 family.</text>
</comment>
<feature type="transmembrane region" description="Helical" evidence="3">
    <location>
        <begin position="41"/>
        <end position="58"/>
    </location>
</feature>
<reference evidence="5 6" key="1">
    <citation type="journal article" date="2019" name="Int. J. Syst. Evol. Microbiol.">
        <title>The Global Catalogue of Microorganisms (GCM) 10K type strain sequencing project: providing services to taxonomists for standard genome sequencing and annotation.</title>
        <authorList>
            <consortium name="The Broad Institute Genomics Platform"/>
            <consortium name="The Broad Institute Genome Sequencing Center for Infectious Disease"/>
            <person name="Wu L."/>
            <person name="Ma J."/>
        </authorList>
    </citation>
    <scope>NUCLEOTIDE SEQUENCE [LARGE SCALE GENOMIC DNA]</scope>
    <source>
        <strain evidence="5 6">JCM 15589</strain>
    </source>
</reference>
<evidence type="ECO:0000313" key="6">
    <source>
        <dbReference type="Proteomes" id="UP001501138"/>
    </source>
</evidence>
<name>A0ABN2J238_9MICO</name>
<dbReference type="Pfam" id="PF01478">
    <property type="entry name" value="Peptidase_A24"/>
    <property type="match status" value="1"/>
</dbReference>
<dbReference type="InterPro" id="IPR014032">
    <property type="entry name" value="Peptidase_A24A_bac"/>
</dbReference>
<dbReference type="PRINTS" id="PR00864">
    <property type="entry name" value="PREPILNPTASE"/>
</dbReference>
<dbReference type="RefSeq" id="WP_344246298.1">
    <property type="nucleotide sequence ID" value="NZ_BAAAPM010000003.1"/>
</dbReference>
<keyword evidence="3" id="KW-0472">Membrane</keyword>
<feature type="domain" description="Prepilin type IV endopeptidase peptidase" evidence="4">
    <location>
        <begin position="48"/>
        <end position="159"/>
    </location>
</feature>
<feature type="transmembrane region" description="Helical" evidence="3">
    <location>
        <begin position="175"/>
        <end position="193"/>
    </location>
</feature>
<dbReference type="Gene3D" id="1.20.120.1220">
    <property type="match status" value="1"/>
</dbReference>
<evidence type="ECO:0000256" key="3">
    <source>
        <dbReference type="SAM" id="Phobius"/>
    </source>
</evidence>
<gene>
    <name evidence="5" type="ORF">GCM10009809_10190</name>
</gene>
<sequence>MPTPPTVLRRALAEVAPYRRGVAWGGAAAAVWAVWVSGPGWATPAVVVAAVASVALFVIDARTHRLPDAVTYPTVAVVAALLLLAALAGGTWDAALRGLIGALALGGGYLVLHLVHRAGLGLGDVKLAVLLGLVTAWFGWAELWATALLPFLLGGLVAIALLVTRRASRTTALAFGPYMLGGAALALTAARVISIA</sequence>
<accession>A0ABN2J238</accession>
<organism evidence="5 6">
    <name type="scientific">Isoptericola hypogeus</name>
    <dbReference type="NCBI Taxonomy" id="300179"/>
    <lineage>
        <taxon>Bacteria</taxon>
        <taxon>Bacillati</taxon>
        <taxon>Actinomycetota</taxon>
        <taxon>Actinomycetes</taxon>
        <taxon>Micrococcales</taxon>
        <taxon>Promicromonosporaceae</taxon>
        <taxon>Isoptericola</taxon>
    </lineage>
</organism>
<dbReference type="InterPro" id="IPR000045">
    <property type="entry name" value="Prepilin_IV_endopep_pep"/>
</dbReference>
<keyword evidence="3" id="KW-1133">Transmembrane helix</keyword>
<dbReference type="Proteomes" id="UP001501138">
    <property type="component" value="Unassembled WGS sequence"/>
</dbReference>
<evidence type="ECO:0000256" key="1">
    <source>
        <dbReference type="ARBA" id="ARBA00005801"/>
    </source>
</evidence>
<dbReference type="PANTHER" id="PTHR30487:SF0">
    <property type="entry name" value="PREPILIN LEADER PEPTIDASE_N-METHYLTRANSFERASE-RELATED"/>
    <property type="match status" value="1"/>
</dbReference>
<evidence type="ECO:0000313" key="5">
    <source>
        <dbReference type="EMBL" id="GAA1716037.1"/>
    </source>
</evidence>
<dbReference type="InterPro" id="IPR050882">
    <property type="entry name" value="Prepilin_peptidase/N-MTase"/>
</dbReference>
<proteinExistence type="inferred from homology"/>
<dbReference type="EMBL" id="BAAAPM010000003">
    <property type="protein sequence ID" value="GAA1716037.1"/>
    <property type="molecule type" value="Genomic_DNA"/>
</dbReference>
<protein>
    <recommendedName>
        <fullName evidence="4">Prepilin type IV endopeptidase peptidase domain-containing protein</fullName>
    </recommendedName>
</protein>
<evidence type="ECO:0000259" key="4">
    <source>
        <dbReference type="Pfam" id="PF01478"/>
    </source>
</evidence>